<dbReference type="Pfam" id="PF04519">
    <property type="entry name" value="Bactofilin"/>
    <property type="match status" value="1"/>
</dbReference>
<reference evidence="3 4" key="1">
    <citation type="journal article" date="2016" name="Nat. Commun.">
        <title>Thousands of microbial genomes shed light on interconnected biogeochemical processes in an aquifer system.</title>
        <authorList>
            <person name="Anantharaman K."/>
            <person name="Brown C.T."/>
            <person name="Hug L.A."/>
            <person name="Sharon I."/>
            <person name="Castelle C.J."/>
            <person name="Probst A.J."/>
            <person name="Thomas B.C."/>
            <person name="Singh A."/>
            <person name="Wilkins M.J."/>
            <person name="Karaoz U."/>
            <person name="Brodie E.L."/>
            <person name="Williams K.H."/>
            <person name="Hubbard S.S."/>
            <person name="Banfield J.F."/>
        </authorList>
    </citation>
    <scope>NUCLEOTIDE SEQUENCE [LARGE SCALE GENOMIC DNA]</scope>
</reference>
<feature type="region of interest" description="Disordered" evidence="2">
    <location>
        <begin position="1"/>
        <end position="24"/>
    </location>
</feature>
<evidence type="ECO:0000313" key="3">
    <source>
        <dbReference type="EMBL" id="OGH88766.1"/>
    </source>
</evidence>
<accession>A0A1F6NXX8</accession>
<dbReference type="PANTHER" id="PTHR35024">
    <property type="entry name" value="HYPOTHETICAL CYTOSOLIC PROTEIN"/>
    <property type="match status" value="1"/>
</dbReference>
<evidence type="ECO:0000313" key="4">
    <source>
        <dbReference type="Proteomes" id="UP000177907"/>
    </source>
</evidence>
<dbReference type="EMBL" id="MFQZ01000001">
    <property type="protein sequence ID" value="OGH88766.1"/>
    <property type="molecule type" value="Genomic_DNA"/>
</dbReference>
<evidence type="ECO:0000256" key="2">
    <source>
        <dbReference type="SAM" id="MobiDB-lite"/>
    </source>
</evidence>
<dbReference type="InterPro" id="IPR007607">
    <property type="entry name" value="BacA/B"/>
</dbReference>
<dbReference type="AlphaFoldDB" id="A0A1F6NXX8"/>
<evidence type="ECO:0008006" key="5">
    <source>
        <dbReference type="Google" id="ProtNLM"/>
    </source>
</evidence>
<organism evidence="3 4">
    <name type="scientific">Candidatus Magasanikbacteria bacterium RIFOXYC2_FULL_42_28</name>
    <dbReference type="NCBI Taxonomy" id="1798704"/>
    <lineage>
        <taxon>Bacteria</taxon>
        <taxon>Candidatus Magasanikiibacteriota</taxon>
    </lineage>
</organism>
<dbReference type="STRING" id="1798704.A3J93_01600"/>
<dbReference type="Proteomes" id="UP000177907">
    <property type="component" value="Unassembled WGS sequence"/>
</dbReference>
<gene>
    <name evidence="3" type="ORF">A3J93_01600</name>
</gene>
<dbReference type="PANTHER" id="PTHR35024:SF4">
    <property type="entry name" value="POLYMER-FORMING CYTOSKELETAL PROTEIN"/>
    <property type="match status" value="1"/>
</dbReference>
<sequence>MLFSKPSANVALENEPSDSSVYAPPSDDIETVVGPSVNVEGDFASEGNIIVKGSVAGSVHTSRHLSVEPGAKIMANVRAGSAAIAGDVRGNIKVKDTLELASTAKVVGDIEAAVLKIDSGALLFGKVSMPGLQQTVSENRSAARGRVGGKRAEAQILDLEG</sequence>
<name>A0A1F6NXX8_9BACT</name>
<protein>
    <recommendedName>
        <fullName evidence="5">Cell shape determination protein CcmA</fullName>
    </recommendedName>
</protein>
<proteinExistence type="inferred from homology"/>
<comment type="caution">
    <text evidence="3">The sequence shown here is derived from an EMBL/GenBank/DDBJ whole genome shotgun (WGS) entry which is preliminary data.</text>
</comment>
<evidence type="ECO:0000256" key="1">
    <source>
        <dbReference type="ARBA" id="ARBA00044755"/>
    </source>
</evidence>
<comment type="similarity">
    <text evidence="1">Belongs to the bactofilin family.</text>
</comment>